<dbReference type="AlphaFoldDB" id="A0A0F9Q549"/>
<sequence>MSAKSSRKRSPAPSQKQKLFRIDANLAAIFEAWCQTRGIKQEQAAEAAAVAKATVELTDYLLGLHAAGRLKTDFESLGDLSLAYHAPCHLKVLHDRRGADLAELIPGVRVERIERSCCGLAGTFGFQRTKYDLSLAIGEPMLSALRTAEVDMG</sequence>
<evidence type="ECO:0000259" key="6">
    <source>
        <dbReference type="Pfam" id="PF02754"/>
    </source>
</evidence>
<name>A0A0F9Q549_9ZZZZ</name>
<keyword evidence="5" id="KW-0411">Iron-sulfur</keyword>
<dbReference type="PANTHER" id="PTHR32479">
    <property type="entry name" value="GLYCOLATE OXIDASE IRON-SULFUR SUBUNIT"/>
    <property type="match status" value="1"/>
</dbReference>
<feature type="non-terminal residue" evidence="7">
    <location>
        <position position="153"/>
    </location>
</feature>
<evidence type="ECO:0000313" key="7">
    <source>
        <dbReference type="EMBL" id="KKN00523.1"/>
    </source>
</evidence>
<evidence type="ECO:0000256" key="2">
    <source>
        <dbReference type="ARBA" id="ARBA00022723"/>
    </source>
</evidence>
<dbReference type="Pfam" id="PF02754">
    <property type="entry name" value="CCG"/>
    <property type="match status" value="1"/>
</dbReference>
<evidence type="ECO:0000256" key="5">
    <source>
        <dbReference type="ARBA" id="ARBA00023014"/>
    </source>
</evidence>
<dbReference type="EMBL" id="LAZR01005366">
    <property type="protein sequence ID" value="KKN00523.1"/>
    <property type="molecule type" value="Genomic_DNA"/>
</dbReference>
<reference evidence="7" key="1">
    <citation type="journal article" date="2015" name="Nature">
        <title>Complex archaea that bridge the gap between prokaryotes and eukaryotes.</title>
        <authorList>
            <person name="Spang A."/>
            <person name="Saw J.H."/>
            <person name="Jorgensen S.L."/>
            <person name="Zaremba-Niedzwiedzka K."/>
            <person name="Martijn J."/>
            <person name="Lind A.E."/>
            <person name="van Eijk R."/>
            <person name="Schleper C."/>
            <person name="Guy L."/>
            <person name="Ettema T.J."/>
        </authorList>
    </citation>
    <scope>NUCLEOTIDE SEQUENCE</scope>
</reference>
<proteinExistence type="predicted"/>
<evidence type="ECO:0000256" key="1">
    <source>
        <dbReference type="ARBA" id="ARBA00022485"/>
    </source>
</evidence>
<gene>
    <name evidence="7" type="ORF">LCGC14_1137020</name>
</gene>
<protein>
    <recommendedName>
        <fullName evidence="6">Cysteine-rich domain-containing protein</fullName>
    </recommendedName>
</protein>
<comment type="caution">
    <text evidence="7">The sequence shown here is derived from an EMBL/GenBank/DDBJ whole genome shotgun (WGS) entry which is preliminary data.</text>
</comment>
<keyword evidence="2" id="KW-0479">Metal-binding</keyword>
<dbReference type="InterPro" id="IPR004017">
    <property type="entry name" value="Cys_rich_dom"/>
</dbReference>
<feature type="domain" description="Cysteine-rich" evidence="6">
    <location>
        <begin position="83"/>
        <end position="151"/>
    </location>
</feature>
<dbReference type="GO" id="GO:0016491">
    <property type="term" value="F:oxidoreductase activity"/>
    <property type="evidence" value="ECO:0007669"/>
    <property type="project" value="UniProtKB-ARBA"/>
</dbReference>
<accession>A0A0F9Q549</accession>
<keyword evidence="4" id="KW-0408">Iron</keyword>
<keyword evidence="3" id="KW-0677">Repeat</keyword>
<evidence type="ECO:0000256" key="3">
    <source>
        <dbReference type="ARBA" id="ARBA00022737"/>
    </source>
</evidence>
<dbReference type="GO" id="GO:0051539">
    <property type="term" value="F:4 iron, 4 sulfur cluster binding"/>
    <property type="evidence" value="ECO:0007669"/>
    <property type="project" value="UniProtKB-KW"/>
</dbReference>
<dbReference type="GO" id="GO:0046872">
    <property type="term" value="F:metal ion binding"/>
    <property type="evidence" value="ECO:0007669"/>
    <property type="project" value="UniProtKB-KW"/>
</dbReference>
<organism evidence="7">
    <name type="scientific">marine sediment metagenome</name>
    <dbReference type="NCBI Taxonomy" id="412755"/>
    <lineage>
        <taxon>unclassified sequences</taxon>
        <taxon>metagenomes</taxon>
        <taxon>ecological metagenomes</taxon>
    </lineage>
</organism>
<evidence type="ECO:0000256" key="4">
    <source>
        <dbReference type="ARBA" id="ARBA00023004"/>
    </source>
</evidence>
<dbReference type="PANTHER" id="PTHR32479:SF19">
    <property type="entry name" value="ANAEROBIC GLYCEROL-3-PHOSPHATE DEHYDROGENASE SUBUNIT C"/>
    <property type="match status" value="1"/>
</dbReference>
<keyword evidence="1" id="KW-0004">4Fe-4S</keyword>